<dbReference type="Proteomes" id="UP000320693">
    <property type="component" value="Unassembled WGS sequence"/>
</dbReference>
<sequence length="425" mass="44758">MENGTVHATAIGPPRRLIPVWLTDLLVTVLVLGAASARLSGGFGEVTVSGLVLESLPAVLLWARRRYPLPVLVACAASLFGVLVTVPVTPLSVFALAVAMFTYSDHNGRRHTVLACLAVLLVVVPTTILVSLGTEHPPLTVQIAVTIGFAAALGDSTRSRRDYISSITARAEYAEATREIEAVRRVTEERLRIARDLHDVVAHQIAVISLNAGVASANLRDGPPAAIDALATIRSAARRVLGDIGDLLAVLRADDDQPPVSRPGLHQLPELVAALAASGLEVTLRRTGEIPATLSPATDVVAYRVLQEALTNVLKHGTESRAHVLVAAGRDTLRLLVTNPVSDTGPAARIDTGSEARIDTGSEARIDTGPAARPGTGGYGLHGIRERAASVRGRVSAEERNGIFRLDVRLPVPAAVGEGDRCRTS</sequence>
<dbReference type="InterPro" id="IPR011712">
    <property type="entry name" value="Sig_transdc_His_kin_sub3_dim/P"/>
</dbReference>
<dbReference type="PANTHER" id="PTHR24421">
    <property type="entry name" value="NITRATE/NITRITE SENSOR PROTEIN NARX-RELATED"/>
    <property type="match status" value="1"/>
</dbReference>
<evidence type="ECO:0000256" key="4">
    <source>
        <dbReference type="ARBA" id="ARBA00022679"/>
    </source>
</evidence>
<keyword evidence="7" id="KW-0067">ATP-binding</keyword>
<evidence type="ECO:0000256" key="6">
    <source>
        <dbReference type="ARBA" id="ARBA00022777"/>
    </source>
</evidence>
<dbReference type="Gene3D" id="1.20.5.1930">
    <property type="match status" value="1"/>
</dbReference>
<evidence type="ECO:0000256" key="7">
    <source>
        <dbReference type="ARBA" id="ARBA00022840"/>
    </source>
</evidence>
<dbReference type="InterPro" id="IPR050482">
    <property type="entry name" value="Sensor_HK_TwoCompSys"/>
</dbReference>
<dbReference type="EC" id="2.7.13.3" evidence="2"/>
<dbReference type="Pfam" id="PF07730">
    <property type="entry name" value="HisKA_3"/>
    <property type="match status" value="1"/>
</dbReference>
<proteinExistence type="predicted"/>
<keyword evidence="3" id="KW-0597">Phosphoprotein</keyword>
<evidence type="ECO:0000259" key="10">
    <source>
        <dbReference type="Pfam" id="PF07730"/>
    </source>
</evidence>
<feature type="domain" description="Signal transduction histidine kinase subgroup 3 dimerisation and phosphoacceptor" evidence="10">
    <location>
        <begin position="189"/>
        <end position="255"/>
    </location>
</feature>
<evidence type="ECO:0000256" key="5">
    <source>
        <dbReference type="ARBA" id="ARBA00022741"/>
    </source>
</evidence>
<keyword evidence="4" id="KW-0808">Transferase</keyword>
<dbReference type="InterPro" id="IPR055558">
    <property type="entry name" value="DUF7134"/>
</dbReference>
<evidence type="ECO:0000313" key="13">
    <source>
        <dbReference type="Proteomes" id="UP000320693"/>
    </source>
</evidence>
<feature type="transmembrane region" description="Helical" evidence="9">
    <location>
        <begin position="113"/>
        <end position="133"/>
    </location>
</feature>
<name>A0ABQ0S936_9PSEU</name>
<keyword evidence="9" id="KW-0812">Transmembrane</keyword>
<dbReference type="SUPFAM" id="SSF55874">
    <property type="entry name" value="ATPase domain of HSP90 chaperone/DNA topoisomerase II/histidine kinase"/>
    <property type="match status" value="1"/>
</dbReference>
<dbReference type="EMBL" id="BJNH01000125">
    <property type="protein sequence ID" value="GEC29429.1"/>
    <property type="molecule type" value="Genomic_DNA"/>
</dbReference>
<accession>A0ABQ0S936</accession>
<evidence type="ECO:0000256" key="3">
    <source>
        <dbReference type="ARBA" id="ARBA00022553"/>
    </source>
</evidence>
<comment type="catalytic activity">
    <reaction evidence="1">
        <text>ATP + protein L-histidine = ADP + protein N-phospho-L-histidine.</text>
        <dbReference type="EC" id="2.7.13.3"/>
    </reaction>
</comment>
<keyword evidence="13" id="KW-1185">Reference proteome</keyword>
<evidence type="ECO:0000256" key="8">
    <source>
        <dbReference type="ARBA" id="ARBA00023012"/>
    </source>
</evidence>
<keyword evidence="9" id="KW-1133">Transmembrane helix</keyword>
<gene>
    <name evidence="12" type="ORF">PSA01_64580</name>
</gene>
<dbReference type="InterPro" id="IPR036890">
    <property type="entry name" value="HATPase_C_sf"/>
</dbReference>
<reference evidence="12 13" key="1">
    <citation type="submission" date="2019-06" db="EMBL/GenBank/DDBJ databases">
        <title>Whole genome shotgun sequence of Pseudonocardia saturnea NBRC 14499.</title>
        <authorList>
            <person name="Hosoyama A."/>
            <person name="Uohara A."/>
            <person name="Ohji S."/>
            <person name="Ichikawa N."/>
        </authorList>
    </citation>
    <scope>NUCLEOTIDE SEQUENCE [LARGE SCALE GENOMIC DNA]</scope>
    <source>
        <strain evidence="12 13">NBRC 14499</strain>
    </source>
</reference>
<dbReference type="Pfam" id="PF23539">
    <property type="entry name" value="DUF7134"/>
    <property type="match status" value="1"/>
</dbReference>
<keyword evidence="6 12" id="KW-0418">Kinase</keyword>
<dbReference type="Gene3D" id="3.30.565.10">
    <property type="entry name" value="Histidine kinase-like ATPase, C-terminal domain"/>
    <property type="match status" value="1"/>
</dbReference>
<feature type="transmembrane region" description="Helical" evidence="9">
    <location>
        <begin position="20"/>
        <end position="39"/>
    </location>
</feature>
<keyword evidence="9" id="KW-0472">Membrane</keyword>
<dbReference type="GO" id="GO:0016301">
    <property type="term" value="F:kinase activity"/>
    <property type="evidence" value="ECO:0007669"/>
    <property type="project" value="UniProtKB-KW"/>
</dbReference>
<keyword evidence="5" id="KW-0547">Nucleotide-binding</keyword>
<keyword evidence="8" id="KW-0902">Two-component regulatory system</keyword>
<protein>
    <recommendedName>
        <fullName evidence="2">histidine kinase</fullName>
        <ecNumber evidence="2">2.7.13.3</ecNumber>
    </recommendedName>
</protein>
<evidence type="ECO:0000256" key="9">
    <source>
        <dbReference type="SAM" id="Phobius"/>
    </source>
</evidence>
<evidence type="ECO:0000259" key="11">
    <source>
        <dbReference type="Pfam" id="PF23539"/>
    </source>
</evidence>
<evidence type="ECO:0000256" key="1">
    <source>
        <dbReference type="ARBA" id="ARBA00000085"/>
    </source>
</evidence>
<feature type="domain" description="DUF7134" evidence="11">
    <location>
        <begin position="24"/>
        <end position="161"/>
    </location>
</feature>
<evidence type="ECO:0000313" key="12">
    <source>
        <dbReference type="EMBL" id="GEC29429.1"/>
    </source>
</evidence>
<evidence type="ECO:0000256" key="2">
    <source>
        <dbReference type="ARBA" id="ARBA00012438"/>
    </source>
</evidence>
<organism evidence="12 13">
    <name type="scientific">Pseudonocardia saturnea</name>
    <dbReference type="NCBI Taxonomy" id="33909"/>
    <lineage>
        <taxon>Bacteria</taxon>
        <taxon>Bacillati</taxon>
        <taxon>Actinomycetota</taxon>
        <taxon>Actinomycetes</taxon>
        <taxon>Pseudonocardiales</taxon>
        <taxon>Pseudonocardiaceae</taxon>
        <taxon>Pseudonocardia</taxon>
    </lineage>
</organism>
<dbReference type="CDD" id="cd16917">
    <property type="entry name" value="HATPase_UhpB-NarQ-NarX-like"/>
    <property type="match status" value="1"/>
</dbReference>
<feature type="transmembrane region" description="Helical" evidence="9">
    <location>
        <begin position="69"/>
        <end position="101"/>
    </location>
</feature>
<dbReference type="PANTHER" id="PTHR24421:SF10">
    <property type="entry name" value="NITRATE_NITRITE SENSOR PROTEIN NARQ"/>
    <property type="match status" value="1"/>
</dbReference>
<comment type="caution">
    <text evidence="12">The sequence shown here is derived from an EMBL/GenBank/DDBJ whole genome shotgun (WGS) entry which is preliminary data.</text>
</comment>